<accession>A0A0L6UYA4</accession>
<reference evidence="1 2" key="1">
    <citation type="submission" date="2015-08" db="EMBL/GenBank/DDBJ databases">
        <title>Next Generation Sequencing and Analysis of the Genome of Puccinia sorghi L Schw, the Causal Agent of Maize Common Rust.</title>
        <authorList>
            <person name="Rochi L."/>
            <person name="Burguener G."/>
            <person name="Darino M."/>
            <person name="Turjanski A."/>
            <person name="Kreff E."/>
            <person name="Dieguez M.J."/>
            <person name="Sacco F."/>
        </authorList>
    </citation>
    <scope>NUCLEOTIDE SEQUENCE [LARGE SCALE GENOMIC DNA]</scope>
    <source>
        <strain evidence="1 2">RO10H11247</strain>
    </source>
</reference>
<name>A0A0L6UYA4_9BASI</name>
<organism evidence="1 2">
    <name type="scientific">Puccinia sorghi</name>
    <dbReference type="NCBI Taxonomy" id="27349"/>
    <lineage>
        <taxon>Eukaryota</taxon>
        <taxon>Fungi</taxon>
        <taxon>Dikarya</taxon>
        <taxon>Basidiomycota</taxon>
        <taxon>Pucciniomycotina</taxon>
        <taxon>Pucciniomycetes</taxon>
        <taxon>Pucciniales</taxon>
        <taxon>Pucciniaceae</taxon>
        <taxon>Puccinia</taxon>
    </lineage>
</organism>
<dbReference type="EMBL" id="LAVV01008202">
    <property type="protein sequence ID" value="KNZ53474.1"/>
    <property type="molecule type" value="Genomic_DNA"/>
</dbReference>
<dbReference type="AlphaFoldDB" id="A0A0L6UYA4"/>
<keyword evidence="2" id="KW-1185">Reference proteome</keyword>
<comment type="caution">
    <text evidence="1">The sequence shown here is derived from an EMBL/GenBank/DDBJ whole genome shotgun (WGS) entry which is preliminary data.</text>
</comment>
<evidence type="ECO:0000313" key="1">
    <source>
        <dbReference type="EMBL" id="KNZ53474.1"/>
    </source>
</evidence>
<dbReference type="VEuPathDB" id="FungiDB:VP01_322g4"/>
<proteinExistence type="predicted"/>
<sequence>MFPTHLLDSTVEFAALFLWAEEHDKPVEHRYIRDRRHAFKPKQFHQLFRMRLEDFRWLASILREELEQDLLRRGNPLTVEAHVGVGLYRLAHGCTYVTIGHVFNIWTETTDKVF</sequence>
<protein>
    <submittedName>
        <fullName evidence="1">Uncharacterized protein</fullName>
    </submittedName>
</protein>
<dbReference type="OrthoDB" id="5985843at2759"/>
<evidence type="ECO:0000313" key="2">
    <source>
        <dbReference type="Proteomes" id="UP000037035"/>
    </source>
</evidence>
<gene>
    <name evidence="1" type="ORF">VP01_322g4</name>
</gene>
<dbReference type="Proteomes" id="UP000037035">
    <property type="component" value="Unassembled WGS sequence"/>
</dbReference>